<dbReference type="GO" id="GO:0008696">
    <property type="term" value="F:4-amino-4-deoxychorismate lyase activity"/>
    <property type="evidence" value="ECO:0007669"/>
    <property type="project" value="UniProtKB-UniRule"/>
</dbReference>
<evidence type="ECO:0000256" key="14">
    <source>
        <dbReference type="RuleBase" id="RU004516"/>
    </source>
</evidence>
<proteinExistence type="inferred from homology"/>
<evidence type="ECO:0000256" key="8">
    <source>
        <dbReference type="ARBA" id="ARBA00035676"/>
    </source>
</evidence>
<comment type="similarity">
    <text evidence="2 13">Belongs to the class-IV pyridoxal-phosphate-dependent aminotransferase family.</text>
</comment>
<evidence type="ECO:0000313" key="15">
    <source>
        <dbReference type="EMBL" id="XBS71205.1"/>
    </source>
</evidence>
<gene>
    <name evidence="15" type="primary">pabC</name>
    <name evidence="15" type="ORF">ABK905_09735</name>
</gene>
<dbReference type="EMBL" id="CP157947">
    <property type="protein sequence ID" value="XBS71205.1"/>
    <property type="molecule type" value="Genomic_DNA"/>
</dbReference>
<reference evidence="15" key="1">
    <citation type="submission" date="2024-06" db="EMBL/GenBank/DDBJ databases">
        <authorList>
            <person name="Coelho C."/>
            <person name="Bento M."/>
            <person name="Garcia E."/>
            <person name="Camelo A."/>
            <person name="Brandao I."/>
            <person name="Espirito Santo C."/>
            <person name="Trovao J."/>
            <person name="Verissimo A."/>
            <person name="Costa J."/>
            <person name="Tiago I."/>
        </authorList>
    </citation>
    <scope>NUCLEOTIDE SEQUENCE</scope>
    <source>
        <strain evidence="15">KWT182</strain>
    </source>
</reference>
<comment type="catalytic activity">
    <reaction evidence="9">
        <text>4-amino-4-deoxychorismate = 4-aminobenzoate + pyruvate + H(+)</text>
        <dbReference type="Rhea" id="RHEA:16201"/>
        <dbReference type="ChEBI" id="CHEBI:15361"/>
        <dbReference type="ChEBI" id="CHEBI:15378"/>
        <dbReference type="ChEBI" id="CHEBI:17836"/>
        <dbReference type="ChEBI" id="CHEBI:58406"/>
        <dbReference type="EC" id="4.1.3.38"/>
    </reaction>
</comment>
<evidence type="ECO:0000256" key="11">
    <source>
        <dbReference type="ARBA" id="ARBA00069174"/>
    </source>
</evidence>
<accession>A0AAU7QDN9</accession>
<evidence type="ECO:0000256" key="9">
    <source>
        <dbReference type="ARBA" id="ARBA00049529"/>
    </source>
</evidence>
<comment type="cofactor">
    <cofactor evidence="1 14">
        <name>pyridoxal 5'-phosphate</name>
        <dbReference type="ChEBI" id="CHEBI:597326"/>
    </cofactor>
</comment>
<dbReference type="GO" id="GO:0008153">
    <property type="term" value="P:4-aminobenzoate biosynthetic process"/>
    <property type="evidence" value="ECO:0007669"/>
    <property type="project" value="UniProtKB-UniRule"/>
</dbReference>
<evidence type="ECO:0000256" key="4">
    <source>
        <dbReference type="ARBA" id="ARBA00022898"/>
    </source>
</evidence>
<evidence type="ECO:0000256" key="10">
    <source>
        <dbReference type="ARBA" id="ARBA00054027"/>
    </source>
</evidence>
<dbReference type="GO" id="GO:0005829">
    <property type="term" value="C:cytosol"/>
    <property type="evidence" value="ECO:0007669"/>
    <property type="project" value="TreeGrafter"/>
</dbReference>
<evidence type="ECO:0000256" key="6">
    <source>
        <dbReference type="ARBA" id="ARBA00023239"/>
    </source>
</evidence>
<dbReference type="NCBIfam" id="TIGR03461">
    <property type="entry name" value="pabC_Proteo"/>
    <property type="match status" value="1"/>
</dbReference>
<dbReference type="AlphaFoldDB" id="A0AAU7QDN9"/>
<dbReference type="Gene3D" id="3.30.470.10">
    <property type="match status" value="1"/>
</dbReference>
<dbReference type="PANTHER" id="PTHR42743">
    <property type="entry name" value="AMINO-ACID AMINOTRANSFERASE"/>
    <property type="match status" value="1"/>
</dbReference>
<dbReference type="InterPro" id="IPR017824">
    <property type="entry name" value="Aminodeoxychorismate_lyase_IV"/>
</dbReference>
<evidence type="ECO:0000256" key="1">
    <source>
        <dbReference type="ARBA" id="ARBA00001933"/>
    </source>
</evidence>
<dbReference type="InterPro" id="IPR043132">
    <property type="entry name" value="BCAT-like_C"/>
</dbReference>
<evidence type="ECO:0000256" key="2">
    <source>
        <dbReference type="ARBA" id="ARBA00009320"/>
    </source>
</evidence>
<dbReference type="InterPro" id="IPR050571">
    <property type="entry name" value="Class-IV_PLP-Dep_Aminotrnsfr"/>
</dbReference>
<dbReference type="SUPFAM" id="SSF56752">
    <property type="entry name" value="D-aminoacid aminotransferase-like PLP-dependent enzymes"/>
    <property type="match status" value="1"/>
</dbReference>
<dbReference type="InterPro" id="IPR018300">
    <property type="entry name" value="Aminotrans_IV_CS"/>
</dbReference>
<sequence>MYWINGEPEKDLPLTDRAIQFGDGFFTTARIRTGQVEHLSYHLERLVDAGERLLFAPIDRATLAGEMRRAAEQWTEGVLKVIISRGSGGRGYGIAGCGQPLRILSHGEAPGHYPLWRREGITLHLSPVRLGCNPALAGIKHLNRLEQVMIRAHLERAGDAQEAVVLDSRGDIAECCSANIFWRRGGEVYTPSLAQAGVAGVMRRHIMALLADSPYGLHLVEAPPEALSAADEVLICNALMPLLPVNRFDGRVYQDRTLFEFLRNSC</sequence>
<comment type="function">
    <text evidence="10">Involved in the biosynthesis of p-aminobenzoate (PABA), a precursor of tetrahydrofolate. Converts 4-amino-4-deoxychorismate into 4-aminobenzoate (PABA) and pyruvate.</text>
</comment>
<dbReference type="InterPro" id="IPR043131">
    <property type="entry name" value="BCAT-like_N"/>
</dbReference>
<protein>
    <recommendedName>
        <fullName evidence="11 12">Aminodeoxychorismate lyase</fullName>
        <ecNumber evidence="8 12">4.1.3.38</ecNumber>
    </recommendedName>
</protein>
<evidence type="ECO:0000256" key="5">
    <source>
        <dbReference type="ARBA" id="ARBA00022909"/>
    </source>
</evidence>
<name>A0AAU7QDN9_9GAMM</name>
<dbReference type="NCBIfam" id="NF004761">
    <property type="entry name" value="PRK06092.1"/>
    <property type="match status" value="1"/>
</dbReference>
<comment type="pathway">
    <text evidence="7">Cofactor biosynthesis; tetrahydrofolate biosynthesis; 4-aminobenzoate from chorismate: step 2/2.</text>
</comment>
<evidence type="ECO:0000256" key="13">
    <source>
        <dbReference type="RuleBase" id="RU004106"/>
    </source>
</evidence>
<dbReference type="EC" id="4.1.3.38" evidence="8 12"/>
<keyword evidence="6 15" id="KW-0456">Lyase</keyword>
<keyword evidence="5" id="KW-0289">Folate biosynthesis</keyword>
<evidence type="ECO:0000256" key="3">
    <source>
        <dbReference type="ARBA" id="ARBA00011738"/>
    </source>
</evidence>
<comment type="subunit">
    <text evidence="3">Homodimer.</text>
</comment>
<dbReference type="PROSITE" id="PS00770">
    <property type="entry name" value="AA_TRANSFER_CLASS_4"/>
    <property type="match status" value="1"/>
</dbReference>
<dbReference type="Gene3D" id="3.20.10.10">
    <property type="entry name" value="D-amino Acid Aminotransferase, subunit A, domain 2"/>
    <property type="match status" value="1"/>
</dbReference>
<evidence type="ECO:0000256" key="7">
    <source>
        <dbReference type="ARBA" id="ARBA00035633"/>
    </source>
</evidence>
<dbReference type="PANTHER" id="PTHR42743:SF2">
    <property type="entry name" value="AMINODEOXYCHORISMATE LYASE"/>
    <property type="match status" value="1"/>
</dbReference>
<dbReference type="Pfam" id="PF01063">
    <property type="entry name" value="Aminotran_4"/>
    <property type="match status" value="1"/>
</dbReference>
<keyword evidence="4 14" id="KW-0663">Pyridoxal phosphate</keyword>
<evidence type="ECO:0000256" key="12">
    <source>
        <dbReference type="NCBIfam" id="TIGR03461"/>
    </source>
</evidence>
<dbReference type="InterPro" id="IPR001544">
    <property type="entry name" value="Aminotrans_IV"/>
</dbReference>
<dbReference type="GO" id="GO:0046656">
    <property type="term" value="P:folic acid biosynthetic process"/>
    <property type="evidence" value="ECO:0007669"/>
    <property type="project" value="UniProtKB-KW"/>
</dbReference>
<dbReference type="FunFam" id="3.20.10.10:FF:000002">
    <property type="entry name" value="D-alanine aminotransferase"/>
    <property type="match status" value="1"/>
</dbReference>
<dbReference type="InterPro" id="IPR036038">
    <property type="entry name" value="Aminotransferase-like"/>
</dbReference>
<organism evidence="15">
    <name type="scientific">Acerihabitans sp. KWT182</name>
    <dbReference type="NCBI Taxonomy" id="3157919"/>
    <lineage>
        <taxon>Bacteria</taxon>
        <taxon>Pseudomonadati</taxon>
        <taxon>Pseudomonadota</taxon>
        <taxon>Gammaproteobacteria</taxon>
        <taxon>Enterobacterales</taxon>
        <taxon>Pectobacteriaceae</taxon>
        <taxon>Acerihabitans</taxon>
    </lineage>
</organism>
<dbReference type="GO" id="GO:0030170">
    <property type="term" value="F:pyridoxal phosphate binding"/>
    <property type="evidence" value="ECO:0007669"/>
    <property type="project" value="InterPro"/>
</dbReference>